<dbReference type="Proteomes" id="UP000319143">
    <property type="component" value="Unassembled WGS sequence"/>
</dbReference>
<name>A0A5C6DAQ6_9BACT</name>
<evidence type="ECO:0000313" key="3">
    <source>
        <dbReference type="Proteomes" id="UP000319143"/>
    </source>
</evidence>
<feature type="chain" id="PRO_5023017790" description="DUF1579 domain-containing protein" evidence="1">
    <location>
        <begin position="22"/>
        <end position="176"/>
    </location>
</feature>
<dbReference type="AlphaFoldDB" id="A0A5C6DAQ6"/>
<sequence precursor="true">MKLAPSTIVLLFAVIASPAFAQESSRKDFQEYCQAFQGRWVGDITWVADWPGLGKKGEKVTAYSENTVAEDGNALITKFYGGNGSGTGIVAFDARAKQIKWMWVSSGGYVGQSTLHKVDGKWVDKGLGSTPDGTKNEYTSTVTITDNGNTHTWTGTGTLGGEQVDDQHDVWRRVSQ</sequence>
<dbReference type="RefSeq" id="WP_146529501.1">
    <property type="nucleotide sequence ID" value="NZ_SJPV01000010.1"/>
</dbReference>
<evidence type="ECO:0000256" key="1">
    <source>
        <dbReference type="SAM" id="SignalP"/>
    </source>
</evidence>
<keyword evidence="1" id="KW-0732">Signal</keyword>
<dbReference type="OrthoDB" id="5620247at2"/>
<gene>
    <name evidence="2" type="ORF">Poly41_49770</name>
</gene>
<feature type="signal peptide" evidence="1">
    <location>
        <begin position="1"/>
        <end position="21"/>
    </location>
</feature>
<keyword evidence="3" id="KW-1185">Reference proteome</keyword>
<evidence type="ECO:0000313" key="2">
    <source>
        <dbReference type="EMBL" id="TWU33225.1"/>
    </source>
</evidence>
<reference evidence="2 3" key="1">
    <citation type="submission" date="2019-02" db="EMBL/GenBank/DDBJ databases">
        <title>Deep-cultivation of Planctomycetes and their phenomic and genomic characterization uncovers novel biology.</title>
        <authorList>
            <person name="Wiegand S."/>
            <person name="Jogler M."/>
            <person name="Boedeker C."/>
            <person name="Pinto D."/>
            <person name="Vollmers J."/>
            <person name="Rivas-Marin E."/>
            <person name="Kohn T."/>
            <person name="Peeters S.H."/>
            <person name="Heuer A."/>
            <person name="Rast P."/>
            <person name="Oberbeckmann S."/>
            <person name="Bunk B."/>
            <person name="Jeske O."/>
            <person name="Meyerdierks A."/>
            <person name="Storesund J.E."/>
            <person name="Kallscheuer N."/>
            <person name="Luecker S."/>
            <person name="Lage O.M."/>
            <person name="Pohl T."/>
            <person name="Merkel B.J."/>
            <person name="Hornburger P."/>
            <person name="Mueller R.-W."/>
            <person name="Bruemmer F."/>
            <person name="Labrenz M."/>
            <person name="Spormann A.M."/>
            <person name="Op Den Camp H."/>
            <person name="Overmann J."/>
            <person name="Amann R."/>
            <person name="Jetten M.S.M."/>
            <person name="Mascher T."/>
            <person name="Medema M.H."/>
            <person name="Devos D.P."/>
            <person name="Kaster A.-K."/>
            <person name="Ovreas L."/>
            <person name="Rohde M."/>
            <person name="Galperin M.Y."/>
            <person name="Jogler C."/>
        </authorList>
    </citation>
    <scope>NUCLEOTIDE SEQUENCE [LARGE SCALE GENOMIC DNA]</scope>
    <source>
        <strain evidence="2 3">Poly41</strain>
    </source>
</reference>
<accession>A0A5C6DAQ6</accession>
<proteinExistence type="predicted"/>
<dbReference type="EMBL" id="SJPV01000010">
    <property type="protein sequence ID" value="TWU33225.1"/>
    <property type="molecule type" value="Genomic_DNA"/>
</dbReference>
<protein>
    <recommendedName>
        <fullName evidence="4">DUF1579 domain-containing protein</fullName>
    </recommendedName>
</protein>
<evidence type="ECO:0008006" key="4">
    <source>
        <dbReference type="Google" id="ProtNLM"/>
    </source>
</evidence>
<comment type="caution">
    <text evidence="2">The sequence shown here is derived from an EMBL/GenBank/DDBJ whole genome shotgun (WGS) entry which is preliminary data.</text>
</comment>
<organism evidence="2 3">
    <name type="scientific">Novipirellula artificiosorum</name>
    <dbReference type="NCBI Taxonomy" id="2528016"/>
    <lineage>
        <taxon>Bacteria</taxon>
        <taxon>Pseudomonadati</taxon>
        <taxon>Planctomycetota</taxon>
        <taxon>Planctomycetia</taxon>
        <taxon>Pirellulales</taxon>
        <taxon>Pirellulaceae</taxon>
        <taxon>Novipirellula</taxon>
    </lineage>
</organism>